<evidence type="ECO:0000313" key="5">
    <source>
        <dbReference type="Proteomes" id="UP000466024"/>
    </source>
</evidence>
<gene>
    <name evidence="4" type="ORF">F0A16_18695</name>
</gene>
<dbReference type="Proteomes" id="UP000466024">
    <property type="component" value="Unassembled WGS sequence"/>
</dbReference>
<keyword evidence="2" id="KW-0472">Membrane</keyword>
<keyword evidence="2" id="KW-0812">Transmembrane</keyword>
<keyword evidence="5" id="KW-1185">Reference proteome</keyword>
<dbReference type="EMBL" id="VTPX01000015">
    <property type="protein sequence ID" value="KAA0015895.1"/>
    <property type="molecule type" value="Genomic_DNA"/>
</dbReference>
<dbReference type="Pfam" id="PF13455">
    <property type="entry name" value="MUG113"/>
    <property type="match status" value="1"/>
</dbReference>
<evidence type="ECO:0000259" key="3">
    <source>
        <dbReference type="SMART" id="SM00974"/>
    </source>
</evidence>
<accession>A0A640WA01</accession>
<feature type="coiled-coil region" evidence="1">
    <location>
        <begin position="272"/>
        <end position="358"/>
    </location>
</feature>
<evidence type="ECO:0000313" key="4">
    <source>
        <dbReference type="EMBL" id="KAA0015895.1"/>
    </source>
</evidence>
<dbReference type="Gene3D" id="3.40.50.720">
    <property type="entry name" value="NAD(P)-binding Rossmann-like Domain"/>
    <property type="match status" value="1"/>
</dbReference>
<dbReference type="Pfam" id="PF13250">
    <property type="entry name" value="SNIPE"/>
    <property type="match status" value="1"/>
</dbReference>
<feature type="domain" description="Bacteriophage T5 Orf172 DNA-binding" evidence="3">
    <location>
        <begin position="372"/>
        <end position="455"/>
    </location>
</feature>
<name>A0A640WA01_9GAMM</name>
<dbReference type="AlphaFoldDB" id="A0A640WA01"/>
<proteinExistence type="predicted"/>
<keyword evidence="2" id="KW-1133">Transmembrane helix</keyword>
<dbReference type="SMART" id="SM00974">
    <property type="entry name" value="T5orf172"/>
    <property type="match status" value="1"/>
</dbReference>
<reference evidence="4 5" key="1">
    <citation type="submission" date="2019-08" db="EMBL/GenBank/DDBJ databases">
        <title>Bioinformatics analysis of the strain L3 and L5.</title>
        <authorList>
            <person name="Li X."/>
        </authorList>
    </citation>
    <scope>NUCLEOTIDE SEQUENCE [LARGE SCALE GENOMIC DNA]</scope>
    <source>
        <strain evidence="4 5">L3</strain>
    </source>
</reference>
<dbReference type="RefSeq" id="WP_149437083.1">
    <property type="nucleotide sequence ID" value="NZ_VTPX01000015.1"/>
</dbReference>
<feature type="transmembrane region" description="Helical" evidence="2">
    <location>
        <begin position="6"/>
        <end position="24"/>
    </location>
</feature>
<keyword evidence="1" id="KW-0175">Coiled coil</keyword>
<sequence length="483" mass="55370">MDVRIIGLAIIVYLASLGVVYVLTTKRSDKKIQQYRTLTEAISTAVTEKQRAENALTGELEKIKQAEEAFTRLDAETKDLQVLRNNAGSIADQLAKDRAALDEVEALIAQHQKSVEEKETAIHEIMSKIDLYSRLDTFVEYGHFEVPEYLYETGERFSAEIKILRDKQKSMIKESSAFAQEGEVNLTGDGRVDKKIIDGQMKLILRAFNIECDMLIGKVSPANFDRTLGRIEKLANDLEKLVASLRCGISIDYVALKYEECGIQYQYTLKKKDEQEEQKLIREQMREEARAEKEYRNALDAAEKEEKLYRDILEKARKELGQSTVEERALVEARVAELEQRLAEAEAKENRVKSLAEQTRRGHVYVISNVGSFGEHVYKIGMTRRLDPMDRVKELGDASVPFSFDVHAIIFSDDAPAMETSLHRKFRNHRVNAVNLRKEFFRVELNRIRDAVEEIGGEEADFKTTIVAEEFFETNRLRERTVA</sequence>
<organism evidence="4 5">
    <name type="scientific">Salinicola corii</name>
    <dbReference type="NCBI Taxonomy" id="2606937"/>
    <lineage>
        <taxon>Bacteria</taxon>
        <taxon>Pseudomonadati</taxon>
        <taxon>Pseudomonadota</taxon>
        <taxon>Gammaproteobacteria</taxon>
        <taxon>Oceanospirillales</taxon>
        <taxon>Halomonadaceae</taxon>
        <taxon>Salinicola</taxon>
    </lineage>
</organism>
<evidence type="ECO:0000256" key="1">
    <source>
        <dbReference type="SAM" id="Coils"/>
    </source>
</evidence>
<comment type="caution">
    <text evidence="4">The sequence shown here is derived from an EMBL/GenBank/DDBJ whole genome shotgun (WGS) entry which is preliminary data.</text>
</comment>
<protein>
    <submittedName>
        <fullName evidence="4">DUF4041 domain-containing protein</fullName>
    </submittedName>
</protein>
<evidence type="ECO:0000256" key="2">
    <source>
        <dbReference type="SAM" id="Phobius"/>
    </source>
</evidence>
<feature type="coiled-coil region" evidence="1">
    <location>
        <begin position="49"/>
        <end position="121"/>
    </location>
</feature>
<dbReference type="InterPro" id="IPR018306">
    <property type="entry name" value="Phage_T5_Orf172_DNA-bd"/>
</dbReference>
<dbReference type="InterPro" id="IPR025280">
    <property type="entry name" value="SNIPE"/>
</dbReference>